<proteinExistence type="predicted"/>
<dbReference type="SUPFAM" id="SSF53335">
    <property type="entry name" value="S-adenosyl-L-methionine-dependent methyltransferases"/>
    <property type="match status" value="1"/>
</dbReference>
<dbReference type="Gene3D" id="3.40.50.150">
    <property type="entry name" value="Vaccinia Virus protein VP39"/>
    <property type="match status" value="1"/>
</dbReference>
<keyword evidence="3" id="KW-1185">Reference proteome</keyword>
<reference evidence="3" key="1">
    <citation type="journal article" date="2019" name="Int. J. Syst. Evol. Microbiol.">
        <title>The Global Catalogue of Microorganisms (GCM) 10K type strain sequencing project: providing services to taxonomists for standard genome sequencing and annotation.</title>
        <authorList>
            <consortium name="The Broad Institute Genomics Platform"/>
            <consortium name="The Broad Institute Genome Sequencing Center for Infectious Disease"/>
            <person name="Wu L."/>
            <person name="Ma J."/>
        </authorList>
    </citation>
    <scope>NUCLEOTIDE SEQUENCE [LARGE SCALE GENOMIC DNA]</scope>
    <source>
        <strain evidence="3">JCM 3325</strain>
    </source>
</reference>
<protein>
    <submittedName>
        <fullName evidence="2">Trans-aconitate methyltransferase</fullName>
    </submittedName>
</protein>
<dbReference type="InterPro" id="IPR029063">
    <property type="entry name" value="SAM-dependent_MTases_sf"/>
</dbReference>
<dbReference type="GO" id="GO:0032259">
    <property type="term" value="P:methylation"/>
    <property type="evidence" value="ECO:0007669"/>
    <property type="project" value="UniProtKB-KW"/>
</dbReference>
<comment type="caution">
    <text evidence="2">The sequence shown here is derived from an EMBL/GenBank/DDBJ whole genome shotgun (WGS) entry which is preliminary data.</text>
</comment>
<dbReference type="Pfam" id="PF13649">
    <property type="entry name" value="Methyltransf_25"/>
    <property type="match status" value="1"/>
</dbReference>
<accession>A0ABP5VYK9</accession>
<gene>
    <name evidence="2" type="ORF">GCM10010191_26940</name>
</gene>
<dbReference type="Proteomes" id="UP001501231">
    <property type="component" value="Unassembled WGS sequence"/>
</dbReference>
<keyword evidence="2" id="KW-0808">Transferase</keyword>
<evidence type="ECO:0000313" key="2">
    <source>
        <dbReference type="EMBL" id="GAA2415336.1"/>
    </source>
</evidence>
<dbReference type="EMBL" id="BAAARW010000011">
    <property type="protein sequence ID" value="GAA2415336.1"/>
    <property type="molecule type" value="Genomic_DNA"/>
</dbReference>
<sequence length="274" mass="29035">MNLSDAVRFTPDWLALREGADAAARAADLLVPLRAHLARAPSGQLVVRDLGCGTGSLARWLAGRLPGPQRWILHDRDPELLERALAGMPGVPAETRTGDITRLTAADLAGTSLVAASALLDLLTFDEVDGLAGAITEAGCPALLTLSVIGRVKLLPYDPWDGAFTAAFNAHQRRSVDGRLLLGPDAVTAAAEAFERRGAAVRTSVSPWRLGRAQSALVAEWLRGWVAAAHEQRPDLPAEDYLRRRLDACAAGELRAVVHHRDLLALPAPGGAAS</sequence>
<name>A0ABP5VYK9_9ACTN</name>
<keyword evidence="2" id="KW-0489">Methyltransferase</keyword>
<dbReference type="RefSeq" id="WP_344589221.1">
    <property type="nucleotide sequence ID" value="NZ_BAAARW010000011.1"/>
</dbReference>
<organism evidence="2 3">
    <name type="scientific">Actinomadura vinacea</name>
    <dbReference type="NCBI Taxonomy" id="115336"/>
    <lineage>
        <taxon>Bacteria</taxon>
        <taxon>Bacillati</taxon>
        <taxon>Actinomycetota</taxon>
        <taxon>Actinomycetes</taxon>
        <taxon>Streptosporangiales</taxon>
        <taxon>Thermomonosporaceae</taxon>
        <taxon>Actinomadura</taxon>
    </lineage>
</organism>
<feature type="domain" description="Methyltransferase" evidence="1">
    <location>
        <begin position="48"/>
        <end position="126"/>
    </location>
</feature>
<dbReference type="InterPro" id="IPR041698">
    <property type="entry name" value="Methyltransf_25"/>
</dbReference>
<evidence type="ECO:0000259" key="1">
    <source>
        <dbReference type="Pfam" id="PF13649"/>
    </source>
</evidence>
<dbReference type="GO" id="GO:0008168">
    <property type="term" value="F:methyltransferase activity"/>
    <property type="evidence" value="ECO:0007669"/>
    <property type="project" value="UniProtKB-KW"/>
</dbReference>
<evidence type="ECO:0000313" key="3">
    <source>
        <dbReference type="Proteomes" id="UP001501231"/>
    </source>
</evidence>